<accession>A0AAJ6I0A6</accession>
<dbReference type="PANTHER" id="PTHR43400">
    <property type="entry name" value="FUMARATE REDUCTASE"/>
    <property type="match status" value="1"/>
</dbReference>
<dbReference type="GO" id="GO:0033765">
    <property type="term" value="F:steroid dehydrogenase activity, acting on the CH-CH group of donors"/>
    <property type="evidence" value="ECO:0007669"/>
    <property type="project" value="UniProtKB-ARBA"/>
</dbReference>
<dbReference type="Proteomes" id="UP001235874">
    <property type="component" value="Chromosome"/>
</dbReference>
<dbReference type="InterPro" id="IPR003953">
    <property type="entry name" value="FAD-dep_OxRdtase_2_FAD-bd"/>
</dbReference>
<evidence type="ECO:0000313" key="6">
    <source>
        <dbReference type="EMBL" id="WLS48250.1"/>
    </source>
</evidence>
<dbReference type="RefSeq" id="WP_053653323.1">
    <property type="nucleotide sequence ID" value="NZ_CP130472.1"/>
</dbReference>
<evidence type="ECO:0000256" key="4">
    <source>
        <dbReference type="ARBA" id="ARBA00023002"/>
    </source>
</evidence>
<proteinExistence type="predicted"/>
<dbReference type="AlphaFoldDB" id="A0AAJ6I0A6"/>
<dbReference type="Gene3D" id="3.90.700.10">
    <property type="entry name" value="Succinate dehydrogenase/fumarate reductase flavoprotein, catalytic domain"/>
    <property type="match status" value="1"/>
</dbReference>
<dbReference type="KEGG" id="mprn:Q3V37_14065"/>
<dbReference type="InterPro" id="IPR050315">
    <property type="entry name" value="FAD-oxidoreductase_2"/>
</dbReference>
<dbReference type="InterPro" id="IPR027477">
    <property type="entry name" value="Succ_DH/fumarate_Rdtase_cat_sf"/>
</dbReference>
<dbReference type="PANTHER" id="PTHR43400:SF10">
    <property type="entry name" value="3-OXOSTEROID 1-DEHYDROGENASE"/>
    <property type="match status" value="1"/>
</dbReference>
<keyword evidence="3" id="KW-0274">FAD</keyword>
<evidence type="ECO:0000256" key="1">
    <source>
        <dbReference type="ARBA" id="ARBA00001974"/>
    </source>
</evidence>
<dbReference type="Pfam" id="PF00890">
    <property type="entry name" value="FAD_binding_2"/>
    <property type="match status" value="1"/>
</dbReference>
<name>A0AAJ6I0A6_9ACTN</name>
<dbReference type="SUPFAM" id="SSF56425">
    <property type="entry name" value="Succinate dehydrogenase/fumarate reductase flavoprotein, catalytic domain"/>
    <property type="match status" value="1"/>
</dbReference>
<comment type="cofactor">
    <cofactor evidence="1">
        <name>FAD</name>
        <dbReference type="ChEBI" id="CHEBI:57692"/>
    </cofactor>
</comment>
<sequence length="456" mass="47940">MADVNLLVAGAGGGIVAALRAQELGLSVAVIDANEHFLRANNTSMSTAMIPGAGSRFQREAGVDDSPETFAEDVRRKTKGRANPVVTEALSQISAPLVEWLADSLELPLELVTDFEYPGHTRHRCHTVPGRHGTILLGMLHRVARERGIDVIVPARLVTARHEGDVVIAVTEQPDGTREEISCDALVLATNGFGADPALIAEHTPEIAGAVYHGSEASRGDALRIGRTFDAAVDCIDAYQGHGALSLSGTLVGWATVMHGGFIVNTGGDRFADETQGYSEFAALELTQPDNRAFIIFDQRIHDACLAFEDFRQTKESGVLRQGNSVAELAERLGLPADRLEASFTQAAAGRLGETDRYGRSRWGDVDLVAPFYGVEVRPALFHTQGGLSVDATARVLNGAGAPIAGLYAAGGAAVGISGRGADGYLAGNGLLAALGLAFIAAEDAGRRLGERTAGQ</sequence>
<dbReference type="SUPFAM" id="SSF51905">
    <property type="entry name" value="FAD/NAD(P)-binding domain"/>
    <property type="match status" value="1"/>
</dbReference>
<dbReference type="EMBL" id="CP130472">
    <property type="protein sequence ID" value="WLS48250.1"/>
    <property type="molecule type" value="Genomic_DNA"/>
</dbReference>
<dbReference type="Gene3D" id="3.50.50.60">
    <property type="entry name" value="FAD/NAD(P)-binding domain"/>
    <property type="match status" value="1"/>
</dbReference>
<evidence type="ECO:0000256" key="2">
    <source>
        <dbReference type="ARBA" id="ARBA00022630"/>
    </source>
</evidence>
<reference evidence="6 7" key="1">
    <citation type="submission" date="2023-07" db="EMBL/GenBank/DDBJ databases">
        <title>Micromonospora profundi TRM 95458 converts glycerol to a new osmotic compound.</title>
        <authorList>
            <person name="Lu D."/>
        </authorList>
    </citation>
    <scope>NUCLEOTIDE SEQUENCE [LARGE SCALE GENOMIC DNA]</scope>
    <source>
        <strain evidence="6 7">TRM95458</strain>
    </source>
</reference>
<dbReference type="InterPro" id="IPR036188">
    <property type="entry name" value="FAD/NAD-bd_sf"/>
</dbReference>
<organism evidence="6 7">
    <name type="scientific">Micromonospora profundi</name>
    <dbReference type="NCBI Taxonomy" id="1420889"/>
    <lineage>
        <taxon>Bacteria</taxon>
        <taxon>Bacillati</taxon>
        <taxon>Actinomycetota</taxon>
        <taxon>Actinomycetes</taxon>
        <taxon>Micromonosporales</taxon>
        <taxon>Micromonosporaceae</taxon>
        <taxon>Micromonospora</taxon>
    </lineage>
</organism>
<gene>
    <name evidence="6" type="ORF">Q3V37_14065</name>
</gene>
<protein>
    <submittedName>
        <fullName evidence="6">FAD-binding protein</fullName>
    </submittedName>
</protein>
<dbReference type="GO" id="GO:0008202">
    <property type="term" value="P:steroid metabolic process"/>
    <property type="evidence" value="ECO:0007669"/>
    <property type="project" value="UniProtKB-ARBA"/>
</dbReference>
<evidence type="ECO:0000256" key="3">
    <source>
        <dbReference type="ARBA" id="ARBA00022827"/>
    </source>
</evidence>
<evidence type="ECO:0000259" key="5">
    <source>
        <dbReference type="Pfam" id="PF00890"/>
    </source>
</evidence>
<keyword evidence="2" id="KW-0285">Flavoprotein</keyword>
<evidence type="ECO:0000313" key="7">
    <source>
        <dbReference type="Proteomes" id="UP001235874"/>
    </source>
</evidence>
<keyword evidence="7" id="KW-1185">Reference proteome</keyword>
<feature type="domain" description="FAD-dependent oxidoreductase 2 FAD-binding" evidence="5">
    <location>
        <begin position="6"/>
        <end position="419"/>
    </location>
</feature>
<keyword evidence="4" id="KW-0560">Oxidoreductase</keyword>